<sequence length="84" mass="9213">MKMADIQLGKPVDESRLEQKPPPVVLESQPDSFVRLETPEELRTWEALVKQTTGLDMSASDMRAVGTEGCSCGCSDKSDVCPEQ</sequence>
<evidence type="ECO:0000313" key="3">
    <source>
        <dbReference type="Proteomes" id="UP000731519"/>
    </source>
</evidence>
<comment type="caution">
    <text evidence="2">The sequence shown here is derived from an EMBL/GenBank/DDBJ whole genome shotgun (WGS) entry which is preliminary data.</text>
</comment>
<gene>
    <name evidence="2" type="ORF">K701_17085</name>
</gene>
<dbReference type="EMBL" id="ASYR01000021">
    <property type="protein sequence ID" value="KAF0648705.1"/>
    <property type="molecule type" value="Genomic_DNA"/>
</dbReference>
<evidence type="ECO:0000313" key="2">
    <source>
        <dbReference type="EMBL" id="KAF0648705.1"/>
    </source>
</evidence>
<keyword evidence="3" id="KW-1185">Reference proteome</keyword>
<protein>
    <submittedName>
        <fullName evidence="2">Uncharacterized protein</fullName>
    </submittedName>
</protein>
<name>A0ABQ6XT27_STRFR</name>
<feature type="region of interest" description="Disordered" evidence="1">
    <location>
        <begin position="1"/>
        <end position="26"/>
    </location>
</feature>
<reference evidence="2 3" key="1">
    <citation type="submission" date="2013-05" db="EMBL/GenBank/DDBJ databases">
        <title>Genome Sequence of Streptomyces fradiae.</title>
        <authorList>
            <person name="Kirby R."/>
        </authorList>
    </citation>
    <scope>NUCLEOTIDE SEQUENCE [LARGE SCALE GENOMIC DNA]</scope>
    <source>
        <strain evidence="2 3">ATCC 10745</strain>
    </source>
</reference>
<evidence type="ECO:0000256" key="1">
    <source>
        <dbReference type="SAM" id="MobiDB-lite"/>
    </source>
</evidence>
<accession>A0ABQ6XT27</accession>
<organism evidence="2 3">
    <name type="scientific">Streptomyces fradiae ATCC 10745 = DSM 40063</name>
    <dbReference type="NCBI Taxonomy" id="1319510"/>
    <lineage>
        <taxon>Bacteria</taxon>
        <taxon>Bacillati</taxon>
        <taxon>Actinomycetota</taxon>
        <taxon>Actinomycetes</taxon>
        <taxon>Kitasatosporales</taxon>
        <taxon>Streptomycetaceae</taxon>
        <taxon>Streptomyces</taxon>
    </lineage>
</organism>
<dbReference type="Proteomes" id="UP000731519">
    <property type="component" value="Unassembled WGS sequence"/>
</dbReference>
<proteinExistence type="predicted"/>